<dbReference type="PANTHER" id="PTHR43163">
    <property type="entry name" value="DIPEPTIDE TRANSPORT SYSTEM PERMEASE PROTEIN DPPB-RELATED"/>
    <property type="match status" value="1"/>
</dbReference>
<evidence type="ECO:0000256" key="7">
    <source>
        <dbReference type="RuleBase" id="RU363032"/>
    </source>
</evidence>
<evidence type="ECO:0000259" key="8">
    <source>
        <dbReference type="PROSITE" id="PS50928"/>
    </source>
</evidence>
<gene>
    <name evidence="9" type="ORF">CS347_01010</name>
</gene>
<dbReference type="InterPro" id="IPR000515">
    <property type="entry name" value="MetI-like"/>
</dbReference>
<evidence type="ECO:0000256" key="3">
    <source>
        <dbReference type="ARBA" id="ARBA00022475"/>
    </source>
</evidence>
<comment type="subcellular location">
    <subcellularLocation>
        <location evidence="1 7">Cell membrane</location>
        <topology evidence="1 7">Multi-pass membrane protein</topology>
    </subcellularLocation>
</comment>
<keyword evidence="5 7" id="KW-1133">Transmembrane helix</keyword>
<evidence type="ECO:0000256" key="4">
    <source>
        <dbReference type="ARBA" id="ARBA00022692"/>
    </source>
</evidence>
<name>A0AAN1RSY0_9BORD</name>
<evidence type="ECO:0000256" key="6">
    <source>
        <dbReference type="ARBA" id="ARBA00023136"/>
    </source>
</evidence>
<dbReference type="SUPFAM" id="SSF161098">
    <property type="entry name" value="MetI-like"/>
    <property type="match status" value="1"/>
</dbReference>
<dbReference type="Gene3D" id="1.10.3720.10">
    <property type="entry name" value="MetI-like"/>
    <property type="match status" value="1"/>
</dbReference>
<dbReference type="AlphaFoldDB" id="A0AAN1RSY0"/>
<keyword evidence="6 7" id="KW-0472">Membrane</keyword>
<evidence type="ECO:0000313" key="9">
    <source>
        <dbReference type="EMBL" id="AZW15467.1"/>
    </source>
</evidence>
<evidence type="ECO:0000256" key="5">
    <source>
        <dbReference type="ARBA" id="ARBA00022989"/>
    </source>
</evidence>
<feature type="transmembrane region" description="Helical" evidence="7">
    <location>
        <begin position="243"/>
        <end position="263"/>
    </location>
</feature>
<dbReference type="PROSITE" id="PS50928">
    <property type="entry name" value="ABC_TM1"/>
    <property type="match status" value="1"/>
</dbReference>
<feature type="transmembrane region" description="Helical" evidence="7">
    <location>
        <begin position="189"/>
        <end position="209"/>
    </location>
</feature>
<keyword evidence="3" id="KW-1003">Cell membrane</keyword>
<keyword evidence="2 7" id="KW-0813">Transport</keyword>
<dbReference type="InterPro" id="IPR035906">
    <property type="entry name" value="MetI-like_sf"/>
</dbReference>
<comment type="similarity">
    <text evidence="7">Belongs to the binding-protein-dependent transport system permease family.</text>
</comment>
<sequence>MGLLSIRYLLGRVVQVLPVTFLVIVMNFLLMKFMPGDLADIIAGEAGAATPAFMAQLRGQFGDDLPLARQFLAYVGKMLTLDLGWSFRYNTSVLQLIAERIPATLLLMVSALVISAVLGAWLGTVSAVTRRRWADQAISAVAALGLALPLFWLGLMGVVLFSVYLGWVPSSGMRDVARTASGWAALWDLLRHLALPVGCLCLHYTAIYIRLMRESVRDHALLDHVRTARAKGASRRRLVWRHIFPNALLPLVTMTGLQFGALLSGSVTVETVFAWPGLGQLALAAVTSRDVNLLLGILFIGSLFVVAVNLLTDLLYAVLDPRIEVQA</sequence>
<evidence type="ECO:0000256" key="1">
    <source>
        <dbReference type="ARBA" id="ARBA00004651"/>
    </source>
</evidence>
<dbReference type="PANTHER" id="PTHR43163:SF6">
    <property type="entry name" value="DIPEPTIDE TRANSPORT SYSTEM PERMEASE PROTEIN DPPB-RELATED"/>
    <property type="match status" value="1"/>
</dbReference>
<organism evidence="9 10">
    <name type="scientific">Bordetella hinzii</name>
    <dbReference type="NCBI Taxonomy" id="103855"/>
    <lineage>
        <taxon>Bacteria</taxon>
        <taxon>Pseudomonadati</taxon>
        <taxon>Pseudomonadota</taxon>
        <taxon>Betaproteobacteria</taxon>
        <taxon>Burkholderiales</taxon>
        <taxon>Alcaligenaceae</taxon>
        <taxon>Bordetella</taxon>
    </lineage>
</organism>
<dbReference type="Proteomes" id="UP000282741">
    <property type="component" value="Chromosome"/>
</dbReference>
<accession>A0AAN1RSY0</accession>
<feature type="transmembrane region" description="Helical" evidence="7">
    <location>
        <begin position="9"/>
        <end position="30"/>
    </location>
</feature>
<dbReference type="GO" id="GO:0005886">
    <property type="term" value="C:plasma membrane"/>
    <property type="evidence" value="ECO:0007669"/>
    <property type="project" value="UniProtKB-SubCell"/>
</dbReference>
<feature type="domain" description="ABC transmembrane type-1" evidence="8">
    <location>
        <begin position="101"/>
        <end position="316"/>
    </location>
</feature>
<dbReference type="KEGG" id="bhz:ACR54_01440"/>
<dbReference type="InterPro" id="IPR045621">
    <property type="entry name" value="BPD_transp_1_N"/>
</dbReference>
<dbReference type="Pfam" id="PF19300">
    <property type="entry name" value="BPD_transp_1_N"/>
    <property type="match status" value="1"/>
</dbReference>
<feature type="transmembrane region" description="Helical" evidence="7">
    <location>
        <begin position="293"/>
        <end position="319"/>
    </location>
</feature>
<dbReference type="CDD" id="cd06261">
    <property type="entry name" value="TM_PBP2"/>
    <property type="match status" value="1"/>
</dbReference>
<dbReference type="GO" id="GO:0055085">
    <property type="term" value="P:transmembrane transport"/>
    <property type="evidence" value="ECO:0007669"/>
    <property type="project" value="InterPro"/>
</dbReference>
<proteinExistence type="inferred from homology"/>
<feature type="transmembrane region" description="Helical" evidence="7">
    <location>
        <begin position="105"/>
        <end position="128"/>
    </location>
</feature>
<evidence type="ECO:0000256" key="2">
    <source>
        <dbReference type="ARBA" id="ARBA00022448"/>
    </source>
</evidence>
<feature type="transmembrane region" description="Helical" evidence="7">
    <location>
        <begin position="140"/>
        <end position="169"/>
    </location>
</feature>
<keyword evidence="4 7" id="KW-0812">Transmembrane</keyword>
<protein>
    <submittedName>
        <fullName evidence="9">ABC transporter permease</fullName>
    </submittedName>
</protein>
<reference evidence="10" key="1">
    <citation type="submission" date="2017-10" db="EMBL/GenBank/DDBJ databases">
        <title>Whole genome sequencing of various Bordetella species.</title>
        <authorList>
            <person name="Weigand M.R."/>
            <person name="Loparev V."/>
            <person name="Peng Y."/>
            <person name="Bowden K.E."/>
            <person name="Tondella M.L."/>
            <person name="Williams M.M."/>
        </authorList>
    </citation>
    <scope>NUCLEOTIDE SEQUENCE [LARGE SCALE GENOMIC DNA]</scope>
    <source>
        <strain evidence="10">H720</strain>
    </source>
</reference>
<evidence type="ECO:0000313" key="10">
    <source>
        <dbReference type="Proteomes" id="UP000282741"/>
    </source>
</evidence>
<dbReference type="EMBL" id="CP024172">
    <property type="protein sequence ID" value="AZW15467.1"/>
    <property type="molecule type" value="Genomic_DNA"/>
</dbReference>
<dbReference type="Pfam" id="PF00528">
    <property type="entry name" value="BPD_transp_1"/>
    <property type="match status" value="1"/>
</dbReference>